<dbReference type="InterPro" id="IPR036649">
    <property type="entry name" value="Pyrophosphatase_sf"/>
</dbReference>
<dbReference type="EC" id="3.6.1.1" evidence="2"/>
<protein>
    <recommendedName>
        <fullName evidence="2">inorganic diphosphatase</fullName>
        <ecNumber evidence="2">3.6.1.1</ecNumber>
    </recommendedName>
</protein>
<dbReference type="Proteomes" id="UP001379533">
    <property type="component" value="Chromosome"/>
</dbReference>
<keyword evidence="4" id="KW-0378">Hydrolase</keyword>
<evidence type="ECO:0000256" key="4">
    <source>
        <dbReference type="ARBA" id="ARBA00022801"/>
    </source>
</evidence>
<evidence type="ECO:0000313" key="7">
    <source>
        <dbReference type="Proteomes" id="UP001379533"/>
    </source>
</evidence>
<evidence type="ECO:0000256" key="5">
    <source>
        <dbReference type="ARBA" id="ARBA00022842"/>
    </source>
</evidence>
<organism evidence="6 7">
    <name type="scientific">Pendulispora brunnea</name>
    <dbReference type="NCBI Taxonomy" id="2905690"/>
    <lineage>
        <taxon>Bacteria</taxon>
        <taxon>Pseudomonadati</taxon>
        <taxon>Myxococcota</taxon>
        <taxon>Myxococcia</taxon>
        <taxon>Myxococcales</taxon>
        <taxon>Sorangiineae</taxon>
        <taxon>Pendulisporaceae</taxon>
        <taxon>Pendulispora</taxon>
    </lineage>
</organism>
<evidence type="ECO:0000256" key="1">
    <source>
        <dbReference type="ARBA" id="ARBA00001946"/>
    </source>
</evidence>
<accession>A0ABZ2KL40</accession>
<keyword evidence="7" id="KW-1185">Reference proteome</keyword>
<dbReference type="InterPro" id="IPR008162">
    <property type="entry name" value="Pyrophosphatase"/>
</dbReference>
<dbReference type="Pfam" id="PF00719">
    <property type="entry name" value="Pyrophosphatase"/>
    <property type="match status" value="1"/>
</dbReference>
<dbReference type="RefSeq" id="WP_394850009.1">
    <property type="nucleotide sequence ID" value="NZ_CP089982.1"/>
</dbReference>
<dbReference type="PANTHER" id="PTHR10286">
    <property type="entry name" value="INORGANIC PYROPHOSPHATASE"/>
    <property type="match status" value="1"/>
</dbReference>
<name>A0ABZ2KL40_9BACT</name>
<gene>
    <name evidence="6" type="ORF">LZC95_21440</name>
</gene>
<proteinExistence type="predicted"/>
<keyword evidence="5" id="KW-0460">Magnesium</keyword>
<evidence type="ECO:0000256" key="2">
    <source>
        <dbReference type="ARBA" id="ARBA00012146"/>
    </source>
</evidence>
<keyword evidence="3" id="KW-0479">Metal-binding</keyword>
<sequence>MTAWRLLGYRDVNLSKLPTHDSEKQLNIVIETPRGSRIKIAYDSELGVFRYRRPLVLGVSYPYDWGFVPSTLAPDGDPLDAMIYHGGTGFPGLVVPCRAIGVVELSQAAEGKAERQRNDRLIVVPTHEERWKDATQFTRRIQEELEQFFLLATLMTDKEARVEGWKGPDAAARLIETTAATFRKEKGHGTNR</sequence>
<evidence type="ECO:0000256" key="3">
    <source>
        <dbReference type="ARBA" id="ARBA00022723"/>
    </source>
</evidence>
<comment type="cofactor">
    <cofactor evidence="1">
        <name>Mg(2+)</name>
        <dbReference type="ChEBI" id="CHEBI:18420"/>
    </cofactor>
</comment>
<dbReference type="EMBL" id="CP089982">
    <property type="protein sequence ID" value="WXA99372.1"/>
    <property type="molecule type" value="Genomic_DNA"/>
</dbReference>
<dbReference type="PROSITE" id="PS00387">
    <property type="entry name" value="PPASE"/>
    <property type="match status" value="1"/>
</dbReference>
<dbReference type="SUPFAM" id="SSF50324">
    <property type="entry name" value="Inorganic pyrophosphatase"/>
    <property type="match status" value="1"/>
</dbReference>
<evidence type="ECO:0000313" key="6">
    <source>
        <dbReference type="EMBL" id="WXA99372.1"/>
    </source>
</evidence>
<reference evidence="6 7" key="1">
    <citation type="submission" date="2021-12" db="EMBL/GenBank/DDBJ databases">
        <title>Discovery of the Pendulisporaceae a myxobacterial family with distinct sporulation behavior and unique specialized metabolism.</title>
        <authorList>
            <person name="Garcia R."/>
            <person name="Popoff A."/>
            <person name="Bader C.D."/>
            <person name="Loehr J."/>
            <person name="Walesch S."/>
            <person name="Walt C."/>
            <person name="Boldt J."/>
            <person name="Bunk B."/>
            <person name="Haeckl F.J.F.P.J."/>
            <person name="Gunesch A.P."/>
            <person name="Birkelbach J."/>
            <person name="Nuebel U."/>
            <person name="Pietschmann T."/>
            <person name="Bach T."/>
            <person name="Mueller R."/>
        </authorList>
    </citation>
    <scope>NUCLEOTIDE SEQUENCE [LARGE SCALE GENOMIC DNA]</scope>
    <source>
        <strain evidence="6 7">MSr12523</strain>
    </source>
</reference>
<dbReference type="Gene3D" id="3.90.80.10">
    <property type="entry name" value="Inorganic pyrophosphatase"/>
    <property type="match status" value="1"/>
</dbReference>